<evidence type="ECO:0000313" key="2">
    <source>
        <dbReference type="Proteomes" id="UP001620295"/>
    </source>
</evidence>
<proteinExistence type="predicted"/>
<reference evidence="1 2" key="1">
    <citation type="submission" date="2024-11" db="EMBL/GenBank/DDBJ databases">
        <title>The Natural Products Discovery Center: Release of the First 8490 Sequenced Strains for Exploring Actinobacteria Biosynthetic Diversity.</title>
        <authorList>
            <person name="Kalkreuter E."/>
            <person name="Kautsar S.A."/>
            <person name="Yang D."/>
            <person name="Bader C.D."/>
            <person name="Teijaro C.N."/>
            <person name="Fluegel L."/>
            <person name="Davis C.M."/>
            <person name="Simpson J.R."/>
            <person name="Lauterbach L."/>
            <person name="Steele A.D."/>
            <person name="Gui C."/>
            <person name="Meng S."/>
            <person name="Li G."/>
            <person name="Viehrig K."/>
            <person name="Ye F."/>
            <person name="Su P."/>
            <person name="Kiefer A.F."/>
            <person name="Nichols A."/>
            <person name="Cepeda A.J."/>
            <person name="Yan W."/>
            <person name="Fan B."/>
            <person name="Jiang Y."/>
            <person name="Adhikari A."/>
            <person name="Zheng C.-J."/>
            <person name="Schuster L."/>
            <person name="Cowan T.M."/>
            <person name="Smanski M.J."/>
            <person name="Chevrette M.G."/>
            <person name="De Carvalho L.P.S."/>
            <person name="Shen B."/>
        </authorList>
    </citation>
    <scope>NUCLEOTIDE SEQUENCE [LARGE SCALE GENOMIC DNA]</scope>
    <source>
        <strain evidence="1 2">NPDC020863</strain>
    </source>
</reference>
<keyword evidence="2" id="KW-1185">Reference proteome</keyword>
<organism evidence="1 2">
    <name type="scientific">Streptomyces milbemycinicus</name>
    <dbReference type="NCBI Taxonomy" id="476552"/>
    <lineage>
        <taxon>Bacteria</taxon>
        <taxon>Bacillati</taxon>
        <taxon>Actinomycetota</taxon>
        <taxon>Actinomycetes</taxon>
        <taxon>Kitasatosporales</taxon>
        <taxon>Streptomycetaceae</taxon>
        <taxon>Streptomyces</taxon>
    </lineage>
</organism>
<comment type="caution">
    <text evidence="1">The sequence shown here is derived from an EMBL/GenBank/DDBJ whole genome shotgun (WGS) entry which is preliminary data.</text>
</comment>
<dbReference type="Proteomes" id="UP001620295">
    <property type="component" value="Unassembled WGS sequence"/>
</dbReference>
<protein>
    <submittedName>
        <fullName evidence="1">Uncharacterized protein</fullName>
    </submittedName>
</protein>
<sequence length="80" mass="8114">MSGTAAVKRTSGWVRMLRAPWTVACVAATVILGSSATVASALDQANSAPGHKTTAVAAPSAAATAETGFRFSSVPARWRP</sequence>
<accession>A0ABW8LU04</accession>
<dbReference type="RefSeq" id="WP_014177880.1">
    <property type="nucleotide sequence ID" value="NZ_CP109672.1"/>
</dbReference>
<gene>
    <name evidence="1" type="ORF">ACI2L5_31340</name>
</gene>
<name>A0ABW8LU04_9ACTN</name>
<dbReference type="EMBL" id="JBJDQH010000011">
    <property type="protein sequence ID" value="MFK4269401.1"/>
    <property type="molecule type" value="Genomic_DNA"/>
</dbReference>
<evidence type="ECO:0000313" key="1">
    <source>
        <dbReference type="EMBL" id="MFK4269401.1"/>
    </source>
</evidence>